<feature type="region of interest" description="Disordered" evidence="4">
    <location>
        <begin position="208"/>
        <end position="239"/>
    </location>
</feature>
<evidence type="ECO:0000256" key="3">
    <source>
        <dbReference type="ARBA" id="ARBA00023242"/>
    </source>
</evidence>
<dbReference type="Proteomes" id="UP001314170">
    <property type="component" value="Unassembled WGS sequence"/>
</dbReference>
<accession>A0AAV1RU83</accession>
<sequence length="499" mass="55691">MVRALEFQLSNFDYSVENHFKAVDMISRLCGETETDAVEETEIQCSKSSITFLRRYNLKIIRFACETDNSQEKCDLSGITLQQFSSATVPKEGPDGGPTSLESSRDFVMYVGGSVWTLDWCPGVHERLDNHIKREIFSPPLLNAFASIWIQDGQIEEILALEKMPKGGLEKGQQKNRPVKKPQRRFSALVKRLKEGLEKANRRITQKLSACNSNLKTTAQSRRLKSKSRKGSNSDDVACPLLLTRNEDDNVSLDINSTSSTVNNQTHENSGLDTATPASGSDNVSLDINSTSSIPKDADLPRVVLCLPHLRKKLHRMRNEGLIRDLCFFSAQIQFLLEQSHGSHLKELMKRSCSFANMPFSSSGQVNSAGETCGQTLKVMPPRYHFAQNHLNLSDFEKWGWVARKKEMGVLRRELAGLSPLLLLLLLLIMSQLETPCYAVGYGKFSSFKGGSSSEPKNNLAKSNNIGAGFKRNADKDGNEIFGAEKRKVYTGPNPLHNR</sequence>
<name>A0AAV1RU83_9ROSI</name>
<dbReference type="GO" id="GO:0006383">
    <property type="term" value="P:transcription by RNA polymerase III"/>
    <property type="evidence" value="ECO:0007669"/>
    <property type="project" value="TreeGrafter"/>
</dbReference>
<evidence type="ECO:0000256" key="2">
    <source>
        <dbReference type="ARBA" id="ARBA00023163"/>
    </source>
</evidence>
<dbReference type="AlphaFoldDB" id="A0AAV1RU83"/>
<organism evidence="5 6">
    <name type="scientific">Dovyalis caffra</name>
    <dbReference type="NCBI Taxonomy" id="77055"/>
    <lineage>
        <taxon>Eukaryota</taxon>
        <taxon>Viridiplantae</taxon>
        <taxon>Streptophyta</taxon>
        <taxon>Embryophyta</taxon>
        <taxon>Tracheophyta</taxon>
        <taxon>Spermatophyta</taxon>
        <taxon>Magnoliopsida</taxon>
        <taxon>eudicotyledons</taxon>
        <taxon>Gunneridae</taxon>
        <taxon>Pentapetalae</taxon>
        <taxon>rosids</taxon>
        <taxon>fabids</taxon>
        <taxon>Malpighiales</taxon>
        <taxon>Salicaceae</taxon>
        <taxon>Flacourtieae</taxon>
        <taxon>Dovyalis</taxon>
    </lineage>
</organism>
<dbReference type="GO" id="GO:0000127">
    <property type="term" value="C:transcription factor TFIIIC complex"/>
    <property type="evidence" value="ECO:0007669"/>
    <property type="project" value="TreeGrafter"/>
</dbReference>
<dbReference type="PANTHER" id="PTHR15052:SF2">
    <property type="entry name" value="GENERAL TRANSCRIPTION FACTOR 3C POLYPEPTIDE 2"/>
    <property type="match status" value="1"/>
</dbReference>
<feature type="compositionally biased region" description="Polar residues" evidence="4">
    <location>
        <begin position="208"/>
        <end position="220"/>
    </location>
</feature>
<keyword evidence="2" id="KW-0804">Transcription</keyword>
<keyword evidence="3" id="KW-0539">Nucleus</keyword>
<evidence type="ECO:0000256" key="4">
    <source>
        <dbReference type="SAM" id="MobiDB-lite"/>
    </source>
</evidence>
<dbReference type="PANTHER" id="PTHR15052">
    <property type="entry name" value="RNA POLYMERASE III TRANSCRIPTION INITIATION FACTOR COMPLEX SUBUNIT"/>
    <property type="match status" value="1"/>
</dbReference>
<reference evidence="5 6" key="1">
    <citation type="submission" date="2024-01" db="EMBL/GenBank/DDBJ databases">
        <authorList>
            <person name="Waweru B."/>
        </authorList>
    </citation>
    <scope>NUCLEOTIDE SEQUENCE [LARGE SCALE GENOMIC DNA]</scope>
</reference>
<evidence type="ECO:0000256" key="1">
    <source>
        <dbReference type="ARBA" id="ARBA00004123"/>
    </source>
</evidence>
<evidence type="ECO:0000313" key="5">
    <source>
        <dbReference type="EMBL" id="CAK7340261.1"/>
    </source>
</evidence>
<comment type="subcellular location">
    <subcellularLocation>
        <location evidence="1">Nucleus</location>
    </subcellularLocation>
</comment>
<comment type="caution">
    <text evidence="5">The sequence shown here is derived from an EMBL/GenBank/DDBJ whole genome shotgun (WGS) entry which is preliminary data.</text>
</comment>
<protein>
    <submittedName>
        <fullName evidence="5">Uncharacterized protein</fullName>
    </submittedName>
</protein>
<feature type="region of interest" description="Disordered" evidence="4">
    <location>
        <begin position="449"/>
        <end position="476"/>
    </location>
</feature>
<dbReference type="EMBL" id="CAWUPB010001159">
    <property type="protein sequence ID" value="CAK7340261.1"/>
    <property type="molecule type" value="Genomic_DNA"/>
</dbReference>
<feature type="compositionally biased region" description="Polar residues" evidence="4">
    <location>
        <begin position="455"/>
        <end position="466"/>
    </location>
</feature>
<proteinExistence type="predicted"/>
<feature type="region of interest" description="Disordered" evidence="4">
    <location>
        <begin position="255"/>
        <end position="284"/>
    </location>
</feature>
<evidence type="ECO:0000313" key="6">
    <source>
        <dbReference type="Proteomes" id="UP001314170"/>
    </source>
</evidence>
<dbReference type="GO" id="GO:0005634">
    <property type="term" value="C:nucleus"/>
    <property type="evidence" value="ECO:0007669"/>
    <property type="project" value="UniProtKB-SubCell"/>
</dbReference>
<dbReference type="InterPro" id="IPR052416">
    <property type="entry name" value="GTF3C_component"/>
</dbReference>
<gene>
    <name evidence="5" type="ORF">DCAF_LOCUS15342</name>
</gene>
<keyword evidence="6" id="KW-1185">Reference proteome</keyword>